<keyword evidence="2" id="KW-0328">Glycosyltransferase</keyword>
<comment type="caution">
    <text evidence="4">The sequence shown here is derived from an EMBL/GenBank/DDBJ whole genome shotgun (WGS) entry which is preliminary data.</text>
</comment>
<dbReference type="EMBL" id="JBBPBK010000001">
    <property type="protein sequence ID" value="KAK9293271.1"/>
    <property type="molecule type" value="Genomic_DNA"/>
</dbReference>
<dbReference type="GO" id="GO:0035251">
    <property type="term" value="F:UDP-glucosyltransferase activity"/>
    <property type="evidence" value="ECO:0007669"/>
    <property type="project" value="InterPro"/>
</dbReference>
<name>A0AAP0S9C5_LIQFO</name>
<dbReference type="InterPro" id="IPR002213">
    <property type="entry name" value="UDP_glucos_trans"/>
</dbReference>
<dbReference type="AlphaFoldDB" id="A0AAP0S9C5"/>
<dbReference type="SUPFAM" id="SSF53756">
    <property type="entry name" value="UDP-Glycosyltransferase/glycogen phosphorylase"/>
    <property type="match status" value="1"/>
</dbReference>
<dbReference type="Gene3D" id="3.40.50.2000">
    <property type="entry name" value="Glycogen Phosphorylase B"/>
    <property type="match status" value="1"/>
</dbReference>
<evidence type="ECO:0000313" key="4">
    <source>
        <dbReference type="EMBL" id="KAK9293271.1"/>
    </source>
</evidence>
<protein>
    <submittedName>
        <fullName evidence="4">Uncharacterized protein</fullName>
    </submittedName>
</protein>
<dbReference type="PANTHER" id="PTHR48048">
    <property type="entry name" value="GLYCOSYLTRANSFERASE"/>
    <property type="match status" value="1"/>
</dbReference>
<dbReference type="FunFam" id="3.40.50.2000:FF:000095">
    <property type="entry name" value="Glycosyltransferase"/>
    <property type="match status" value="1"/>
</dbReference>
<gene>
    <name evidence="4" type="ORF">L1049_021263</name>
</gene>
<sequence>MESIVLYPAPGMGHLISMVELGKLILTHHPAFTITILLTTPPLSTNSTAPYINHVSSTTPSITFHHLPTISLLPNSYPTLLALILDLLQLNNPNVHNVLQSISHTCTIFALIIDYFCSPALAVAANLNIPTYYFFTSGAGCLACYLYFPTIHQNTTKSFKDLNALLDIPGIPPIPSCDMANPMLERTTKVYESFLYFSTEMGKSAGIIVNTFDSLEERAVEAILDGLCVPDVHSPPTEDNIKPMSVGGFVTHRGWNSVLEADGAGVPMVEWPLYAEQKMNRVFLG</sequence>
<comment type="similarity">
    <text evidence="1">Belongs to the UDP-glycosyltransferase family.</text>
</comment>
<dbReference type="Pfam" id="PF00201">
    <property type="entry name" value="UDPGT"/>
    <property type="match status" value="1"/>
</dbReference>
<proteinExistence type="inferred from homology"/>
<accession>A0AAP0S9C5</accession>
<dbReference type="InterPro" id="IPR050481">
    <property type="entry name" value="UDP-glycosyltransf_plant"/>
</dbReference>
<organism evidence="4 5">
    <name type="scientific">Liquidambar formosana</name>
    <name type="common">Formosan gum</name>
    <dbReference type="NCBI Taxonomy" id="63359"/>
    <lineage>
        <taxon>Eukaryota</taxon>
        <taxon>Viridiplantae</taxon>
        <taxon>Streptophyta</taxon>
        <taxon>Embryophyta</taxon>
        <taxon>Tracheophyta</taxon>
        <taxon>Spermatophyta</taxon>
        <taxon>Magnoliopsida</taxon>
        <taxon>eudicotyledons</taxon>
        <taxon>Gunneridae</taxon>
        <taxon>Pentapetalae</taxon>
        <taxon>Saxifragales</taxon>
        <taxon>Altingiaceae</taxon>
        <taxon>Liquidambar</taxon>
    </lineage>
</organism>
<keyword evidence="5" id="KW-1185">Reference proteome</keyword>
<evidence type="ECO:0000256" key="2">
    <source>
        <dbReference type="ARBA" id="ARBA00022676"/>
    </source>
</evidence>
<dbReference type="Proteomes" id="UP001415857">
    <property type="component" value="Unassembled WGS sequence"/>
</dbReference>
<evidence type="ECO:0000256" key="1">
    <source>
        <dbReference type="ARBA" id="ARBA00009995"/>
    </source>
</evidence>
<keyword evidence="3" id="KW-0808">Transferase</keyword>
<evidence type="ECO:0000256" key="3">
    <source>
        <dbReference type="ARBA" id="ARBA00022679"/>
    </source>
</evidence>
<evidence type="ECO:0000313" key="5">
    <source>
        <dbReference type="Proteomes" id="UP001415857"/>
    </source>
</evidence>
<dbReference type="PANTHER" id="PTHR48048:SF30">
    <property type="entry name" value="GLYCOSYLTRANSFERASE"/>
    <property type="match status" value="1"/>
</dbReference>
<reference evidence="4 5" key="1">
    <citation type="journal article" date="2024" name="Plant J.">
        <title>Genome sequences and population genomics reveal climatic adaptation and genomic divergence between two closely related sweetgum species.</title>
        <authorList>
            <person name="Xu W.Q."/>
            <person name="Ren C.Q."/>
            <person name="Zhang X.Y."/>
            <person name="Comes H.P."/>
            <person name="Liu X.H."/>
            <person name="Li Y.G."/>
            <person name="Kettle C.J."/>
            <person name="Jalonen R."/>
            <person name="Gaisberger H."/>
            <person name="Ma Y.Z."/>
            <person name="Qiu Y.X."/>
        </authorList>
    </citation>
    <scope>NUCLEOTIDE SEQUENCE [LARGE SCALE GENOMIC DNA]</scope>
    <source>
        <strain evidence="4">Hangzhou</strain>
    </source>
</reference>